<feature type="binding site" evidence="23">
    <location>
        <begin position="799"/>
        <end position="803"/>
    </location>
    <ligand>
        <name>methylcob(III)alamin</name>
        <dbReference type="ChEBI" id="CHEBI:28115"/>
    </ligand>
</feature>
<comment type="domain">
    <text evidence="21">Modular enzyme with four functionally distinct domains. The isolated Hcy-binding domain catalyzes methyl transfer from free methylcobalamin to homocysteine. The Hcy-binding domain in association with the pterin-binding domain catalyzes the methylation of cob(I)alamin by methyltetrahydrofolate and the methylation of homocysteine. The B12-binding domain binds the cofactor. The AdoMet activation domain binds S-adenosyl-L-methionine. Under aerobic conditions cob(I)alamin can be converted to inactive cob(II)alamin. Reductive methylation by S-adenosyl-L-methionine and flavodoxin regenerates methylcobalamin.</text>
</comment>
<dbReference type="InterPro" id="IPR036724">
    <property type="entry name" value="Cobalamin-bd_sf"/>
</dbReference>
<dbReference type="InterPro" id="IPR011005">
    <property type="entry name" value="Dihydropteroate_synth-like_sf"/>
</dbReference>
<dbReference type="Pfam" id="PF02310">
    <property type="entry name" value="B12-binding"/>
    <property type="match status" value="1"/>
</dbReference>
<organism evidence="30 31">
    <name type="scientific">Haliangium ochraceum (strain DSM 14365 / JCM 11303 / SMP-2)</name>
    <dbReference type="NCBI Taxonomy" id="502025"/>
    <lineage>
        <taxon>Bacteria</taxon>
        <taxon>Pseudomonadati</taxon>
        <taxon>Myxococcota</taxon>
        <taxon>Polyangia</taxon>
        <taxon>Haliangiales</taxon>
        <taxon>Kofleriaceae</taxon>
        <taxon>Haliangium</taxon>
    </lineage>
</organism>
<evidence type="ECO:0000256" key="3">
    <source>
        <dbReference type="ARBA" id="ARBA00001956"/>
    </source>
</evidence>
<dbReference type="Gene3D" id="3.40.50.280">
    <property type="entry name" value="Cobalamin-binding domain"/>
    <property type="match status" value="1"/>
</dbReference>
<evidence type="ECO:0000256" key="4">
    <source>
        <dbReference type="ARBA" id="ARBA00005178"/>
    </source>
</evidence>
<dbReference type="eggNOG" id="COG1410">
    <property type="taxonomic scope" value="Bacteria"/>
</dbReference>
<keyword evidence="11 21" id="KW-0808">Transferase</keyword>
<dbReference type="EMBL" id="CP001804">
    <property type="protein sequence ID" value="ACY17772.1"/>
    <property type="molecule type" value="Genomic_DNA"/>
</dbReference>
<evidence type="ECO:0000256" key="9">
    <source>
        <dbReference type="ARBA" id="ARBA00022605"/>
    </source>
</evidence>
<evidence type="ECO:0000256" key="10">
    <source>
        <dbReference type="ARBA" id="ARBA00022628"/>
    </source>
</evidence>
<dbReference type="InterPro" id="IPR033706">
    <property type="entry name" value="Met_synthase_B12-bd"/>
</dbReference>
<feature type="binding site" evidence="23">
    <location>
        <position position="1176"/>
    </location>
    <ligand>
        <name>S-adenosyl-L-methionine</name>
        <dbReference type="ChEBI" id="CHEBI:59789"/>
    </ligand>
</feature>
<dbReference type="CDD" id="cd00740">
    <property type="entry name" value="MeTr"/>
    <property type="match status" value="1"/>
</dbReference>
<dbReference type="Gene3D" id="1.10.1240.10">
    <property type="entry name" value="Methionine synthase domain"/>
    <property type="match status" value="1"/>
</dbReference>
<feature type="binding site" evidence="23">
    <location>
        <position position="734"/>
    </location>
    <ligand>
        <name>methylcob(III)alamin</name>
        <dbReference type="ChEBI" id="CHEBI:28115"/>
    </ligand>
</feature>
<reference evidence="30 31" key="1">
    <citation type="journal article" date="2010" name="Stand. Genomic Sci.">
        <title>Complete genome sequence of Haliangium ochraceum type strain (SMP-2).</title>
        <authorList>
            <consortium name="US DOE Joint Genome Institute (JGI-PGF)"/>
            <person name="Ivanova N."/>
            <person name="Daum C."/>
            <person name="Lang E."/>
            <person name="Abt B."/>
            <person name="Kopitz M."/>
            <person name="Saunders E."/>
            <person name="Lapidus A."/>
            <person name="Lucas S."/>
            <person name="Glavina Del Rio T."/>
            <person name="Nolan M."/>
            <person name="Tice H."/>
            <person name="Copeland A."/>
            <person name="Cheng J.F."/>
            <person name="Chen F."/>
            <person name="Bruce D."/>
            <person name="Goodwin L."/>
            <person name="Pitluck S."/>
            <person name="Mavromatis K."/>
            <person name="Pati A."/>
            <person name="Mikhailova N."/>
            <person name="Chen A."/>
            <person name="Palaniappan K."/>
            <person name="Land M."/>
            <person name="Hauser L."/>
            <person name="Chang Y.J."/>
            <person name="Jeffries C.D."/>
            <person name="Detter J.C."/>
            <person name="Brettin T."/>
            <person name="Rohde M."/>
            <person name="Goker M."/>
            <person name="Bristow J."/>
            <person name="Markowitz V."/>
            <person name="Eisen J.A."/>
            <person name="Hugenholtz P."/>
            <person name="Kyrpides N.C."/>
            <person name="Klenk H.P."/>
        </authorList>
    </citation>
    <scope>NUCLEOTIDE SEQUENCE [LARGE SCALE GENOMIC DNA]</scope>
    <source>
        <strain evidence="31">DSM 14365 / CIP 107738 / JCM 11303 / AJ 13395 / SMP-2</strain>
    </source>
</reference>
<dbReference type="Pfam" id="PF02965">
    <property type="entry name" value="Met_synt_B12"/>
    <property type="match status" value="1"/>
</dbReference>
<keyword evidence="14" id="KW-0677">Repeat</keyword>
<dbReference type="InterPro" id="IPR003726">
    <property type="entry name" value="HCY_dom"/>
</dbReference>
<dbReference type="CDD" id="cd02069">
    <property type="entry name" value="methionine_synthase_B12_BD"/>
    <property type="match status" value="1"/>
</dbReference>
<feature type="domain" description="Hcy-binding" evidence="25">
    <location>
        <begin position="49"/>
        <end position="368"/>
    </location>
</feature>
<feature type="binding site" evidence="23">
    <location>
        <begin position="1231"/>
        <end position="1232"/>
    </location>
    <ligand>
        <name>S-adenosyl-L-methionine</name>
        <dbReference type="ChEBI" id="CHEBI:59789"/>
    </ligand>
</feature>
<dbReference type="GO" id="GO:0046653">
    <property type="term" value="P:tetrahydrofolate metabolic process"/>
    <property type="evidence" value="ECO:0007669"/>
    <property type="project" value="TreeGrafter"/>
</dbReference>
<dbReference type="Proteomes" id="UP000001880">
    <property type="component" value="Chromosome"/>
</dbReference>
<dbReference type="GO" id="GO:0032259">
    <property type="term" value="P:methylation"/>
    <property type="evidence" value="ECO:0007669"/>
    <property type="project" value="UniProtKB-KW"/>
</dbReference>
<dbReference type="InterPro" id="IPR036594">
    <property type="entry name" value="Meth_synthase_dom"/>
</dbReference>
<evidence type="ECO:0000256" key="23">
    <source>
        <dbReference type="PIRSR" id="PIRSR000381-2"/>
    </source>
</evidence>
<dbReference type="KEGG" id="hoh:Hoch_5287"/>
<dbReference type="InterPro" id="IPR037010">
    <property type="entry name" value="VitB12-dep_Met_synth_activ_sf"/>
</dbReference>
<feature type="domain" description="B12-binding N-terminal" evidence="29">
    <location>
        <begin position="690"/>
        <end position="784"/>
    </location>
</feature>
<feature type="binding site" evidence="23">
    <location>
        <position position="992"/>
    </location>
    <ligand>
        <name>S-adenosyl-L-methionine</name>
        <dbReference type="ChEBI" id="CHEBI:59789"/>
    </ligand>
</feature>
<dbReference type="SUPFAM" id="SSF82282">
    <property type="entry name" value="Homocysteine S-methyltransferase"/>
    <property type="match status" value="1"/>
</dbReference>
<evidence type="ECO:0000256" key="14">
    <source>
        <dbReference type="ARBA" id="ARBA00022737"/>
    </source>
</evidence>
<dbReference type="FunFam" id="3.20.20.20:FF:000002">
    <property type="entry name" value="Methionine synthase"/>
    <property type="match status" value="1"/>
</dbReference>
<dbReference type="eggNOG" id="COG0646">
    <property type="taxonomic scope" value="Bacteria"/>
</dbReference>
<dbReference type="Gene3D" id="3.20.20.330">
    <property type="entry name" value="Homocysteine-binding-like domain"/>
    <property type="match status" value="1"/>
</dbReference>
<dbReference type="NCBIfam" id="TIGR02082">
    <property type="entry name" value="metH"/>
    <property type="match status" value="1"/>
</dbReference>
<feature type="binding site" evidence="23">
    <location>
        <position position="851"/>
    </location>
    <ligand>
        <name>methylcob(III)alamin</name>
        <dbReference type="ChEBI" id="CHEBI:28115"/>
    </ligand>
</feature>
<keyword evidence="16 21" id="KW-0486">Methionine biosynthesis</keyword>
<evidence type="ECO:0000256" key="20">
    <source>
        <dbReference type="NCBIfam" id="TIGR02082"/>
    </source>
</evidence>
<comment type="function">
    <text evidence="18 21">Catalyzes the transfer of a methyl group from methyl-cobalamin to homocysteine, yielding enzyme-bound cob(I)alamin and methionine. Subsequently, remethylates the cofactor using methyltetrahydrofolate.</text>
</comment>
<comment type="cofactor">
    <cofactor evidence="2 21 24">
        <name>Zn(2+)</name>
        <dbReference type="ChEBI" id="CHEBI:29105"/>
    </cofactor>
</comment>
<dbReference type="STRING" id="502025.Hoch_5287"/>
<protein>
    <recommendedName>
        <fullName evidence="7 20">Methionine synthase</fullName>
        <ecNumber evidence="6 20">2.1.1.13</ecNumber>
    </recommendedName>
    <alternativeName>
        <fullName evidence="19 21">5-methyltetrahydrofolate--homocysteine methyltransferase</fullName>
    </alternativeName>
</protein>
<dbReference type="PANTHER" id="PTHR45833:SF1">
    <property type="entry name" value="METHIONINE SYNTHASE"/>
    <property type="match status" value="1"/>
</dbReference>
<keyword evidence="12 21" id="KW-0949">S-adenosyl-L-methionine</keyword>
<evidence type="ECO:0000256" key="8">
    <source>
        <dbReference type="ARBA" id="ARBA00022603"/>
    </source>
</evidence>
<proteinExistence type="inferred from homology"/>
<dbReference type="PROSITE" id="PS50970">
    <property type="entry name" value="HCY"/>
    <property type="match status" value="1"/>
</dbReference>
<dbReference type="Pfam" id="PF02574">
    <property type="entry name" value="S-methyl_trans"/>
    <property type="match status" value="1"/>
</dbReference>
<evidence type="ECO:0000256" key="24">
    <source>
        <dbReference type="PROSITE-ProRule" id="PRU00333"/>
    </source>
</evidence>
<feature type="binding site" evidence="23">
    <location>
        <position position="903"/>
    </location>
    <ligand>
        <name>methylcob(III)alamin</name>
        <dbReference type="ChEBI" id="CHEBI:28115"/>
    </ligand>
</feature>
<dbReference type="InterPro" id="IPR004223">
    <property type="entry name" value="VitB12-dep_Met_synth_activ_dom"/>
</dbReference>
<evidence type="ECO:0000259" key="25">
    <source>
        <dbReference type="PROSITE" id="PS50970"/>
    </source>
</evidence>
<feature type="binding site" evidence="23">
    <location>
        <position position="847"/>
    </location>
    <ligand>
        <name>methylcob(III)alamin</name>
        <dbReference type="ChEBI" id="CHEBI:28115"/>
    </ligand>
</feature>
<feature type="domain" description="AdoMet activation" evidence="27">
    <location>
        <begin position="940"/>
        <end position="1266"/>
    </location>
</feature>
<evidence type="ECO:0000256" key="7">
    <source>
        <dbReference type="ARBA" id="ARBA00013998"/>
    </source>
</evidence>
<dbReference type="PROSITE" id="PS50972">
    <property type="entry name" value="PTERIN_BINDING"/>
    <property type="match status" value="1"/>
</dbReference>
<evidence type="ECO:0000313" key="31">
    <source>
        <dbReference type="Proteomes" id="UP000001880"/>
    </source>
</evidence>
<comment type="cofactor">
    <cofactor evidence="3 21 22">
        <name>methylcob(III)alamin</name>
        <dbReference type="ChEBI" id="CHEBI:28115"/>
    </cofactor>
</comment>
<evidence type="ECO:0000259" key="28">
    <source>
        <dbReference type="PROSITE" id="PS51332"/>
    </source>
</evidence>
<evidence type="ECO:0000256" key="5">
    <source>
        <dbReference type="ARBA" id="ARBA00010398"/>
    </source>
</evidence>
<name>D0LXL7_HALO1</name>
<evidence type="ECO:0000259" key="26">
    <source>
        <dbReference type="PROSITE" id="PS50972"/>
    </source>
</evidence>
<evidence type="ECO:0000256" key="2">
    <source>
        <dbReference type="ARBA" id="ARBA00001947"/>
    </source>
</evidence>
<feature type="binding site" evidence="22 24">
    <location>
        <position position="354"/>
    </location>
    <ligand>
        <name>Zn(2+)</name>
        <dbReference type="ChEBI" id="CHEBI:29105"/>
    </ligand>
</feature>
<keyword evidence="9 21" id="KW-0028">Amino-acid biosynthesis</keyword>
<evidence type="ECO:0000256" key="15">
    <source>
        <dbReference type="ARBA" id="ARBA00022833"/>
    </source>
</evidence>
<sequence>MAARSDGSISVPTVGRRSAFPGDFELPLELDGVSVQSSQHMASNEETTTALLHKLMRERILVIDGAMGTMIQRQGLDEDDYRGTRFQDHPSSLKGCNDLLGLTQPKLIEELHLQFLRAGADIIETNTFNANAVAMADYAMEAQVREMNLASAQVARRAVERFASESERVCMIAGSMGPTTKTASLSPDVNDPGARGITYDELVTIYYEQAQALLEGGVDLLLAETSFDTLNMRAALFAIQKLFADGGRRVPVMSSATITDRSGRTLSGQTIAAYYQSVAHVDLSYIGINCALGADEMRPYVEELAGLSRFPVACVPNAGLPNELGEYDETPESMGALLGEFANNGWLNFAGGCCGTRPEHIAAIADAVAGVAPRKPAEPKPFTSLSGLEPLVITPESNFTMIGERTNVTGSRKFKRLIMNDHYEEAVEVARQQVEGGANIIDVCMDEGMLESEAAMTRFLNLIAAEPDIARVPVMIDSSKFTVIEAGLKCIQGKGVVNSISLKEGEEAFKEHASLIRRYGAAVVVMAFDETGQATTVDHRLTIARRAYRILTEELGFPPEDIIFDPNILTVGTGIEEHADYAVSFIEAVRQIKAEMPLCKVSGGVSNISFSFRGNDPVREAMHAAFLYHAIKAGLDMGIVNAGQLEVYDEIEPELRERVEDVLLNRRADATERLIDFASSYTREETEKQDVKQWRTGTLEERMSHALVKGIADHVDEDVAEALEKYPSPLSIIEGPLMDGMNVVGGLFGEGKMFLPQVVKSARVMKKAVAILEPLMEEEKRKSGKTHAKGKMVIATVKGDVHDIGKNIVGVVLRCNGYEVEDLGVMVPAKQILDAAREMKADVVGLSGLITPSLDEMIHVAKEMKRLKMNIPLLIGGATTSGKHTAVKIAPVYDGPSVHVGDASLAVGVLGKLLSSTQRDGFVAANADKQATLRENFERTQKQRTLLPLAEARARKVEVEWRAEDVAKPAFVGTRTLTEDDIPVSDLVPWIDWSPFFHAWELKGLYPAILDHERYGERARELFDDGQKLLRRICDEKLLRARGVYGFFPAASEGEDIVIYDQERENERARFYFLRQQEDKRPCFCLADYVAPASSQLQDHIGGFTVTAGLGTDELVAEFERDHDDYQAIMVKALADRLAEAFAEMLHKRVRDEWGYGKQEDIDFQSVLSENYRGIRPAFGYPACPDHSDKSTLFSLLDATEATGVSLTESMAMTPTAAVSGIYLGHPQSRYFAVRRLGRDQVEDYAARKGISRQEAERWLAPYLTY</sequence>
<keyword evidence="17 21" id="KW-0170">Cobalt</keyword>
<feature type="domain" description="Pterin-binding" evidence="26">
    <location>
        <begin position="399"/>
        <end position="660"/>
    </location>
</feature>
<dbReference type="SMART" id="SM01018">
    <property type="entry name" value="B12-binding_2"/>
    <property type="match status" value="1"/>
</dbReference>
<evidence type="ECO:0000259" key="27">
    <source>
        <dbReference type="PROSITE" id="PS50974"/>
    </source>
</evidence>
<dbReference type="Gene3D" id="3.10.196.10">
    <property type="entry name" value="Vitamin B12-dependent methionine synthase, activation domain"/>
    <property type="match status" value="1"/>
</dbReference>
<dbReference type="GO" id="GO:0008705">
    <property type="term" value="F:methionine synthase activity"/>
    <property type="evidence" value="ECO:0007669"/>
    <property type="project" value="UniProtKB-UniRule"/>
</dbReference>
<evidence type="ECO:0000259" key="29">
    <source>
        <dbReference type="PROSITE" id="PS51337"/>
    </source>
</evidence>
<dbReference type="InterPro" id="IPR050554">
    <property type="entry name" value="Met_Synthase/Corrinoid"/>
</dbReference>
<feature type="binding site" description="axial binding residue" evidence="22">
    <location>
        <position position="802"/>
    </location>
    <ligand>
        <name>methylcob(III)alamin</name>
        <dbReference type="ChEBI" id="CHEBI:28115"/>
    </ligand>
    <ligandPart>
        <name>Co</name>
        <dbReference type="ChEBI" id="CHEBI:27638"/>
    </ligandPart>
</feature>
<dbReference type="InterPro" id="IPR000489">
    <property type="entry name" value="Pterin-binding_dom"/>
</dbReference>
<dbReference type="SUPFAM" id="SSF52242">
    <property type="entry name" value="Cobalamin (vitamin B12)-binding domain"/>
    <property type="match status" value="1"/>
</dbReference>
<keyword evidence="15 21" id="KW-0862">Zinc</keyword>
<dbReference type="Pfam" id="PF00809">
    <property type="entry name" value="Pterin_bind"/>
    <property type="match status" value="1"/>
</dbReference>
<dbReference type="AlphaFoldDB" id="D0LXL7"/>
<evidence type="ECO:0000256" key="17">
    <source>
        <dbReference type="ARBA" id="ARBA00023285"/>
    </source>
</evidence>
<accession>D0LXL7</accession>
<keyword evidence="8 21" id="KW-0489">Methyltransferase</keyword>
<dbReference type="InterPro" id="IPR003759">
    <property type="entry name" value="Cbl-bd_cap"/>
</dbReference>
<feature type="binding site" evidence="22 24">
    <location>
        <position position="353"/>
    </location>
    <ligand>
        <name>Zn(2+)</name>
        <dbReference type="ChEBI" id="CHEBI:29105"/>
    </ligand>
</feature>
<dbReference type="PROSITE" id="PS51337">
    <property type="entry name" value="B12_BINDING_NTER"/>
    <property type="match status" value="1"/>
</dbReference>
<dbReference type="Gene3D" id="3.20.20.20">
    <property type="entry name" value="Dihydropteroate synthase-like"/>
    <property type="match status" value="1"/>
</dbReference>
<comment type="pathway">
    <text evidence="4 21">Amino-acid biosynthesis; L-methionine biosynthesis via de novo pathway; L-methionine from L-homocysteine (MetH route): step 1/1.</text>
</comment>
<keyword evidence="13 21" id="KW-0479">Metal-binding</keyword>
<evidence type="ECO:0000256" key="18">
    <source>
        <dbReference type="ARBA" id="ARBA00025552"/>
    </source>
</evidence>
<dbReference type="PROSITE" id="PS51332">
    <property type="entry name" value="B12_BINDING"/>
    <property type="match status" value="1"/>
</dbReference>
<evidence type="ECO:0000313" key="30">
    <source>
        <dbReference type="EMBL" id="ACY17772.1"/>
    </source>
</evidence>
<evidence type="ECO:0000256" key="11">
    <source>
        <dbReference type="ARBA" id="ARBA00022679"/>
    </source>
</evidence>
<dbReference type="FunFam" id="3.20.20.330:FF:000001">
    <property type="entry name" value="Methionine synthase"/>
    <property type="match status" value="1"/>
</dbReference>
<dbReference type="PROSITE" id="PS50974">
    <property type="entry name" value="ADOMET_ACTIVATION"/>
    <property type="match status" value="1"/>
</dbReference>
<evidence type="ECO:0000256" key="21">
    <source>
        <dbReference type="PIRNR" id="PIRNR000381"/>
    </source>
</evidence>
<dbReference type="Gene3D" id="1.10.288.10">
    <property type="entry name" value="Cobalamin-dependent Methionine Synthase, domain 2"/>
    <property type="match status" value="1"/>
</dbReference>
<dbReference type="InterPro" id="IPR036589">
    <property type="entry name" value="HCY_dom_sf"/>
</dbReference>
<dbReference type="Pfam" id="PF02607">
    <property type="entry name" value="B12-binding_2"/>
    <property type="match status" value="1"/>
</dbReference>
<evidence type="ECO:0000256" key="16">
    <source>
        <dbReference type="ARBA" id="ARBA00023167"/>
    </source>
</evidence>
<dbReference type="SUPFAM" id="SSF47644">
    <property type="entry name" value="Methionine synthase domain"/>
    <property type="match status" value="1"/>
</dbReference>
<evidence type="ECO:0000256" key="13">
    <source>
        <dbReference type="ARBA" id="ARBA00022723"/>
    </source>
</evidence>
<dbReference type="PIRSF" id="PIRSF000381">
    <property type="entry name" value="MetH"/>
    <property type="match status" value="1"/>
</dbReference>
<feature type="binding site" evidence="22 24">
    <location>
        <position position="290"/>
    </location>
    <ligand>
        <name>Zn(2+)</name>
        <dbReference type="ChEBI" id="CHEBI:29105"/>
    </ligand>
</feature>
<evidence type="ECO:0000256" key="22">
    <source>
        <dbReference type="PIRSR" id="PIRSR000381-1"/>
    </source>
</evidence>
<keyword evidence="10 21" id="KW-0846">Cobalamin</keyword>
<dbReference type="EC" id="2.1.1.13" evidence="6 20"/>
<comment type="similarity">
    <text evidence="5">Belongs to the vitamin-B12 dependent methionine synthase family.</text>
</comment>
<evidence type="ECO:0000256" key="12">
    <source>
        <dbReference type="ARBA" id="ARBA00022691"/>
    </source>
</evidence>
<dbReference type="GO" id="GO:0031419">
    <property type="term" value="F:cobalamin binding"/>
    <property type="evidence" value="ECO:0007669"/>
    <property type="project" value="UniProtKB-UniRule"/>
</dbReference>
<dbReference type="InterPro" id="IPR011822">
    <property type="entry name" value="MetH"/>
</dbReference>
<keyword evidence="31" id="KW-1185">Reference proteome</keyword>
<evidence type="ECO:0000256" key="6">
    <source>
        <dbReference type="ARBA" id="ARBA00012032"/>
    </source>
</evidence>
<dbReference type="GO" id="GO:0008270">
    <property type="term" value="F:zinc ion binding"/>
    <property type="evidence" value="ECO:0007669"/>
    <property type="project" value="UniProtKB-UniRule"/>
</dbReference>
<gene>
    <name evidence="30" type="ordered locus">Hoch_5287</name>
</gene>
<dbReference type="PANTHER" id="PTHR45833">
    <property type="entry name" value="METHIONINE SYNTHASE"/>
    <property type="match status" value="1"/>
</dbReference>
<dbReference type="SUPFAM" id="SSF56507">
    <property type="entry name" value="Methionine synthase activation domain-like"/>
    <property type="match status" value="1"/>
</dbReference>
<dbReference type="SUPFAM" id="SSF51717">
    <property type="entry name" value="Dihydropteroate synthetase-like"/>
    <property type="match status" value="1"/>
</dbReference>
<evidence type="ECO:0000256" key="1">
    <source>
        <dbReference type="ARBA" id="ARBA00001700"/>
    </source>
</evidence>
<feature type="domain" description="B12-binding" evidence="28">
    <location>
        <begin position="789"/>
        <end position="924"/>
    </location>
</feature>
<dbReference type="FunFam" id="1.10.1240.10:FF:000001">
    <property type="entry name" value="Methionine synthase"/>
    <property type="match status" value="1"/>
</dbReference>
<dbReference type="GO" id="GO:0050667">
    <property type="term" value="P:homocysteine metabolic process"/>
    <property type="evidence" value="ECO:0007669"/>
    <property type="project" value="TreeGrafter"/>
</dbReference>
<evidence type="ECO:0000256" key="19">
    <source>
        <dbReference type="ARBA" id="ARBA00031040"/>
    </source>
</evidence>
<dbReference type="NCBIfam" id="NF007024">
    <property type="entry name" value="PRK09490.1"/>
    <property type="match status" value="1"/>
</dbReference>
<dbReference type="UniPathway" id="UPA00051">
    <property type="reaction ID" value="UER00081"/>
</dbReference>
<dbReference type="GO" id="GO:0005829">
    <property type="term" value="C:cytosol"/>
    <property type="evidence" value="ECO:0007669"/>
    <property type="project" value="TreeGrafter"/>
</dbReference>
<dbReference type="InterPro" id="IPR006158">
    <property type="entry name" value="Cobalamin-bd"/>
</dbReference>
<comment type="catalytic activity">
    <reaction evidence="1 21">
        <text>(6S)-5-methyl-5,6,7,8-tetrahydrofolate + L-homocysteine = (6S)-5,6,7,8-tetrahydrofolate + L-methionine</text>
        <dbReference type="Rhea" id="RHEA:11172"/>
        <dbReference type="ChEBI" id="CHEBI:18608"/>
        <dbReference type="ChEBI" id="CHEBI:57453"/>
        <dbReference type="ChEBI" id="CHEBI:57844"/>
        <dbReference type="ChEBI" id="CHEBI:58199"/>
        <dbReference type="EC" id="2.1.1.13"/>
    </reaction>
</comment>
<dbReference type="HOGENOM" id="CLU_004914_2_0_7"/>